<dbReference type="OrthoDB" id="9812943at2"/>
<comment type="function">
    <text evidence="5">Catalyzes the phosphorylation of the 3'-hydroxyl group of dephosphocoenzyme A to form coenzyme A.</text>
</comment>
<dbReference type="PANTHER" id="PTHR10695">
    <property type="entry name" value="DEPHOSPHO-COA KINASE-RELATED"/>
    <property type="match status" value="1"/>
</dbReference>
<proteinExistence type="inferred from homology"/>
<dbReference type="CDD" id="cd02022">
    <property type="entry name" value="DPCK"/>
    <property type="match status" value="1"/>
</dbReference>
<keyword evidence="8" id="KW-1185">Reference proteome</keyword>
<organism evidence="7 8">
    <name type="scientific">Meinhardsimonia xiamenensis</name>
    <dbReference type="NCBI Taxonomy" id="990712"/>
    <lineage>
        <taxon>Bacteria</taxon>
        <taxon>Pseudomonadati</taxon>
        <taxon>Pseudomonadota</taxon>
        <taxon>Alphaproteobacteria</taxon>
        <taxon>Rhodobacterales</taxon>
        <taxon>Paracoccaceae</taxon>
        <taxon>Meinhardsimonia</taxon>
    </lineage>
</organism>
<keyword evidence="5" id="KW-0963">Cytoplasm</keyword>
<sequence>MKKAHRPFRIGLTGSIGMGKSTTAAMFREEGLEVWDADAAVHRLYSPGGAAVAEIARLFPQAIVDGAVDRAALRAIIAREPEALAMIEKVVHPLVARDREVFLRNARGDIVVLDIPLLFETGAEDEVDAIVVVSAPPDVQRRRVMARPGMTEEQFETILAKQLPDAEKRRRADYVIETTSMEHARARVRRVIEDIRRRLDDARDRA</sequence>
<evidence type="ECO:0000313" key="7">
    <source>
        <dbReference type="EMBL" id="SDJ97868.1"/>
    </source>
</evidence>
<dbReference type="GO" id="GO:0005737">
    <property type="term" value="C:cytoplasm"/>
    <property type="evidence" value="ECO:0007669"/>
    <property type="project" value="UniProtKB-SubCell"/>
</dbReference>
<dbReference type="InterPro" id="IPR001977">
    <property type="entry name" value="Depp_CoAkinase"/>
</dbReference>
<evidence type="ECO:0000313" key="8">
    <source>
        <dbReference type="Proteomes" id="UP000199328"/>
    </source>
</evidence>
<evidence type="ECO:0000256" key="1">
    <source>
        <dbReference type="ARBA" id="ARBA00009018"/>
    </source>
</evidence>
<evidence type="ECO:0000256" key="2">
    <source>
        <dbReference type="ARBA" id="ARBA00022741"/>
    </source>
</evidence>
<comment type="similarity">
    <text evidence="1 5">Belongs to the CoaE family.</text>
</comment>
<keyword evidence="2 5" id="KW-0547">Nucleotide-binding</keyword>
<dbReference type="EC" id="2.7.1.24" evidence="5 6"/>
<dbReference type="AlphaFoldDB" id="A0A1G8Y4V8"/>
<name>A0A1G8Y4V8_9RHOB</name>
<keyword evidence="3 5" id="KW-0067">ATP-binding</keyword>
<comment type="subcellular location">
    <subcellularLocation>
        <location evidence="5">Cytoplasm</location>
    </subcellularLocation>
</comment>
<keyword evidence="5 7" id="KW-0418">Kinase</keyword>
<evidence type="ECO:0000256" key="6">
    <source>
        <dbReference type="NCBIfam" id="TIGR00152"/>
    </source>
</evidence>
<evidence type="ECO:0000256" key="3">
    <source>
        <dbReference type="ARBA" id="ARBA00022840"/>
    </source>
</evidence>
<dbReference type="GO" id="GO:0015937">
    <property type="term" value="P:coenzyme A biosynthetic process"/>
    <property type="evidence" value="ECO:0007669"/>
    <property type="project" value="UniProtKB-UniRule"/>
</dbReference>
<dbReference type="Proteomes" id="UP000199328">
    <property type="component" value="Unassembled WGS sequence"/>
</dbReference>
<dbReference type="RefSeq" id="WP_092497264.1">
    <property type="nucleotide sequence ID" value="NZ_FNFV01000001.1"/>
</dbReference>
<dbReference type="PROSITE" id="PS51219">
    <property type="entry name" value="DPCK"/>
    <property type="match status" value="1"/>
</dbReference>
<gene>
    <name evidence="5" type="primary">coaE</name>
    <name evidence="7" type="ORF">SAMN05216257_101185</name>
</gene>
<dbReference type="PANTHER" id="PTHR10695:SF46">
    <property type="entry name" value="BIFUNCTIONAL COENZYME A SYNTHASE-RELATED"/>
    <property type="match status" value="1"/>
</dbReference>
<dbReference type="InterPro" id="IPR027417">
    <property type="entry name" value="P-loop_NTPase"/>
</dbReference>
<reference evidence="8" key="1">
    <citation type="submission" date="2016-10" db="EMBL/GenBank/DDBJ databases">
        <authorList>
            <person name="Varghese N."/>
            <person name="Submissions S."/>
        </authorList>
    </citation>
    <scope>NUCLEOTIDE SEQUENCE [LARGE SCALE GENOMIC DNA]</scope>
    <source>
        <strain evidence="8">CGMCC 1.10789</strain>
    </source>
</reference>
<dbReference type="SUPFAM" id="SSF52540">
    <property type="entry name" value="P-loop containing nucleoside triphosphate hydrolases"/>
    <property type="match status" value="1"/>
</dbReference>
<evidence type="ECO:0000256" key="4">
    <source>
        <dbReference type="ARBA" id="ARBA00022993"/>
    </source>
</evidence>
<feature type="binding site" evidence="5">
    <location>
        <begin position="17"/>
        <end position="22"/>
    </location>
    <ligand>
        <name>ATP</name>
        <dbReference type="ChEBI" id="CHEBI:30616"/>
    </ligand>
</feature>
<dbReference type="GO" id="GO:0005524">
    <property type="term" value="F:ATP binding"/>
    <property type="evidence" value="ECO:0007669"/>
    <property type="project" value="UniProtKB-UniRule"/>
</dbReference>
<dbReference type="STRING" id="990712.SAMN05216257_101185"/>
<comment type="pathway">
    <text evidence="5">Cofactor biosynthesis; coenzyme A biosynthesis; CoA from (R)-pantothenate: step 5/5.</text>
</comment>
<keyword evidence="4 5" id="KW-0173">Coenzyme A biosynthesis</keyword>
<dbReference type="Gene3D" id="3.40.50.300">
    <property type="entry name" value="P-loop containing nucleotide triphosphate hydrolases"/>
    <property type="match status" value="1"/>
</dbReference>
<dbReference type="UniPathway" id="UPA00241">
    <property type="reaction ID" value="UER00356"/>
</dbReference>
<dbReference type="NCBIfam" id="TIGR00152">
    <property type="entry name" value="dephospho-CoA kinase"/>
    <property type="match status" value="1"/>
</dbReference>
<dbReference type="Pfam" id="PF01121">
    <property type="entry name" value="CoaE"/>
    <property type="match status" value="1"/>
</dbReference>
<comment type="catalytic activity">
    <reaction evidence="5">
        <text>3'-dephospho-CoA + ATP = ADP + CoA + H(+)</text>
        <dbReference type="Rhea" id="RHEA:18245"/>
        <dbReference type="ChEBI" id="CHEBI:15378"/>
        <dbReference type="ChEBI" id="CHEBI:30616"/>
        <dbReference type="ChEBI" id="CHEBI:57287"/>
        <dbReference type="ChEBI" id="CHEBI:57328"/>
        <dbReference type="ChEBI" id="CHEBI:456216"/>
        <dbReference type="EC" id="2.7.1.24"/>
    </reaction>
</comment>
<dbReference type="HAMAP" id="MF_00376">
    <property type="entry name" value="Dephospho_CoA_kinase"/>
    <property type="match status" value="1"/>
</dbReference>
<keyword evidence="5" id="KW-0808">Transferase</keyword>
<protein>
    <recommendedName>
        <fullName evidence="5 6">Dephospho-CoA kinase</fullName>
        <ecNumber evidence="5 6">2.7.1.24</ecNumber>
    </recommendedName>
    <alternativeName>
        <fullName evidence="5">Dephosphocoenzyme A kinase</fullName>
    </alternativeName>
</protein>
<evidence type="ECO:0000256" key="5">
    <source>
        <dbReference type="HAMAP-Rule" id="MF_00376"/>
    </source>
</evidence>
<accession>A0A1G8Y4V8</accession>
<dbReference type="EMBL" id="FNFV01000001">
    <property type="protein sequence ID" value="SDJ97868.1"/>
    <property type="molecule type" value="Genomic_DNA"/>
</dbReference>
<dbReference type="GO" id="GO:0004140">
    <property type="term" value="F:dephospho-CoA kinase activity"/>
    <property type="evidence" value="ECO:0007669"/>
    <property type="project" value="UniProtKB-UniRule"/>
</dbReference>